<dbReference type="AlphaFoldDB" id="A0A3B5MI78"/>
<dbReference type="STRING" id="32473.ENSXCOP00000019269"/>
<evidence type="ECO:0000313" key="2">
    <source>
        <dbReference type="Proteomes" id="UP000261380"/>
    </source>
</evidence>
<organism evidence="1 2">
    <name type="scientific">Xiphophorus couchianus</name>
    <name type="common">Monterrey platyfish</name>
    <dbReference type="NCBI Taxonomy" id="32473"/>
    <lineage>
        <taxon>Eukaryota</taxon>
        <taxon>Metazoa</taxon>
        <taxon>Chordata</taxon>
        <taxon>Craniata</taxon>
        <taxon>Vertebrata</taxon>
        <taxon>Euteleostomi</taxon>
        <taxon>Actinopterygii</taxon>
        <taxon>Neopterygii</taxon>
        <taxon>Teleostei</taxon>
        <taxon>Neoteleostei</taxon>
        <taxon>Acanthomorphata</taxon>
        <taxon>Ovalentaria</taxon>
        <taxon>Atherinomorphae</taxon>
        <taxon>Cyprinodontiformes</taxon>
        <taxon>Poeciliidae</taxon>
        <taxon>Poeciliinae</taxon>
        <taxon>Xiphophorus</taxon>
    </lineage>
</organism>
<evidence type="ECO:0000313" key="1">
    <source>
        <dbReference type="Ensembl" id="ENSXCOP00000019269.1"/>
    </source>
</evidence>
<dbReference type="Ensembl" id="ENSXCOT00000019507.1">
    <property type="protein sequence ID" value="ENSXCOP00000019269.1"/>
    <property type="gene ID" value="ENSXCOG00000014492.1"/>
</dbReference>
<dbReference type="InterPro" id="IPR043159">
    <property type="entry name" value="Lectin_gal-bd_sf"/>
</dbReference>
<dbReference type="Proteomes" id="UP000261380">
    <property type="component" value="Unplaced"/>
</dbReference>
<reference evidence="1" key="1">
    <citation type="submission" date="2025-08" db="UniProtKB">
        <authorList>
            <consortium name="Ensembl"/>
        </authorList>
    </citation>
    <scope>IDENTIFICATION</scope>
</reference>
<protein>
    <submittedName>
        <fullName evidence="1">Uncharacterized protein</fullName>
    </submittedName>
</protein>
<keyword evidence="2" id="KW-1185">Reference proteome</keyword>
<proteinExistence type="predicted"/>
<name>A0A3B5MI78_9TELE</name>
<dbReference type="Gene3D" id="2.60.120.740">
    <property type="match status" value="1"/>
</dbReference>
<sequence>MDYESHFEQSCILNHSLTSSSRCFSFSPSEPGRRIACLGHNTTLQCGSGQVLMIEGAVFGRDNFHYCRPRFYTPTFTQDSCSQVDVAASIKGKT</sequence>
<reference evidence="1" key="2">
    <citation type="submission" date="2025-09" db="UniProtKB">
        <authorList>
            <consortium name="Ensembl"/>
        </authorList>
    </citation>
    <scope>IDENTIFICATION</scope>
</reference>
<dbReference type="GeneTree" id="ENSGT01110000271787"/>
<accession>A0A3B5MI78</accession>